<protein>
    <submittedName>
        <fullName evidence="2">G-protein coupled receptor 98</fullName>
    </submittedName>
</protein>
<gene>
    <name evidence="2" type="primary">gpr98_0</name>
    <name evidence="2" type="ORF">EYF80_061783</name>
</gene>
<dbReference type="PANTHER" id="PTHR46682:SF1">
    <property type="entry name" value="ADHESION G-PROTEIN COUPLED RECEPTOR V1"/>
    <property type="match status" value="1"/>
</dbReference>
<feature type="signal peptide" evidence="1">
    <location>
        <begin position="1"/>
        <end position="16"/>
    </location>
</feature>
<keyword evidence="2" id="KW-0675">Receptor</keyword>
<organism evidence="2 3">
    <name type="scientific">Liparis tanakae</name>
    <name type="common">Tanaka's snailfish</name>
    <dbReference type="NCBI Taxonomy" id="230148"/>
    <lineage>
        <taxon>Eukaryota</taxon>
        <taxon>Metazoa</taxon>
        <taxon>Chordata</taxon>
        <taxon>Craniata</taxon>
        <taxon>Vertebrata</taxon>
        <taxon>Euteleostomi</taxon>
        <taxon>Actinopterygii</taxon>
        <taxon>Neopterygii</taxon>
        <taxon>Teleostei</taxon>
        <taxon>Neoteleostei</taxon>
        <taxon>Acanthomorphata</taxon>
        <taxon>Eupercaria</taxon>
        <taxon>Perciformes</taxon>
        <taxon>Cottioidei</taxon>
        <taxon>Cottales</taxon>
        <taxon>Liparidae</taxon>
        <taxon>Liparis</taxon>
    </lineage>
</organism>
<comment type="caution">
    <text evidence="2">The sequence shown here is derived from an EMBL/GenBank/DDBJ whole genome shotgun (WGS) entry which is preliminary data.</text>
</comment>
<evidence type="ECO:0000256" key="1">
    <source>
        <dbReference type="SAM" id="SignalP"/>
    </source>
</evidence>
<dbReference type="GO" id="GO:0005737">
    <property type="term" value="C:cytoplasm"/>
    <property type="evidence" value="ECO:0007669"/>
    <property type="project" value="TreeGrafter"/>
</dbReference>
<dbReference type="GO" id="GO:0004930">
    <property type="term" value="F:G protein-coupled receptor activity"/>
    <property type="evidence" value="ECO:0007669"/>
    <property type="project" value="InterPro"/>
</dbReference>
<reference evidence="2 3" key="1">
    <citation type="submission" date="2019-03" db="EMBL/GenBank/DDBJ databases">
        <title>First draft genome of Liparis tanakae, snailfish: a comprehensive survey of snailfish specific genes.</title>
        <authorList>
            <person name="Kim W."/>
            <person name="Song I."/>
            <person name="Jeong J.-H."/>
            <person name="Kim D."/>
            <person name="Kim S."/>
            <person name="Ryu S."/>
            <person name="Song J.Y."/>
            <person name="Lee S.K."/>
        </authorList>
    </citation>
    <scope>NUCLEOTIDE SEQUENCE [LARGE SCALE GENOMIC DNA]</scope>
    <source>
        <tissue evidence="2">Muscle</tissue>
    </source>
</reference>
<dbReference type="GO" id="GO:0007605">
    <property type="term" value="P:sensory perception of sound"/>
    <property type="evidence" value="ECO:0007669"/>
    <property type="project" value="TreeGrafter"/>
</dbReference>
<dbReference type="OrthoDB" id="2324346at2759"/>
<evidence type="ECO:0000313" key="3">
    <source>
        <dbReference type="Proteomes" id="UP000314294"/>
    </source>
</evidence>
<proteinExistence type="predicted"/>
<sequence length="84" mass="8719">MCVCVCVCVCVFQVSADWERTSLQPGRHPSSVFKASPVMGGAYTPEGGGFTNSNLVIADEESQEFDDLIFALKTGGGAKCGGGP</sequence>
<evidence type="ECO:0000313" key="2">
    <source>
        <dbReference type="EMBL" id="TNN28069.1"/>
    </source>
</evidence>
<keyword evidence="3" id="KW-1185">Reference proteome</keyword>
<dbReference type="EMBL" id="SRLO01007343">
    <property type="protein sequence ID" value="TNN28069.1"/>
    <property type="molecule type" value="Genomic_DNA"/>
</dbReference>
<dbReference type="GO" id="GO:0007601">
    <property type="term" value="P:visual perception"/>
    <property type="evidence" value="ECO:0007669"/>
    <property type="project" value="TreeGrafter"/>
</dbReference>
<dbReference type="InterPro" id="IPR026919">
    <property type="entry name" value="ADGRV1"/>
</dbReference>
<dbReference type="GO" id="GO:0032420">
    <property type="term" value="C:stereocilium"/>
    <property type="evidence" value="ECO:0007669"/>
    <property type="project" value="TreeGrafter"/>
</dbReference>
<dbReference type="GO" id="GO:0001965">
    <property type="term" value="F:G-protein alpha-subunit binding"/>
    <property type="evidence" value="ECO:0007669"/>
    <property type="project" value="TreeGrafter"/>
</dbReference>
<accession>A0A4Z2EGR2</accession>
<dbReference type="AlphaFoldDB" id="A0A4Z2EGR2"/>
<dbReference type="PANTHER" id="PTHR46682">
    <property type="entry name" value="ADHESION G-PROTEIN COUPLED RECEPTOR V1"/>
    <property type="match status" value="1"/>
</dbReference>
<keyword evidence="1" id="KW-0732">Signal</keyword>
<name>A0A4Z2EGR2_9TELE</name>
<dbReference type="Proteomes" id="UP000314294">
    <property type="component" value="Unassembled WGS sequence"/>
</dbReference>
<dbReference type="GO" id="GO:0010855">
    <property type="term" value="F:adenylate cyclase inhibitor activity"/>
    <property type="evidence" value="ECO:0007669"/>
    <property type="project" value="TreeGrafter"/>
</dbReference>
<dbReference type="GO" id="GO:0071277">
    <property type="term" value="P:cellular response to calcium ion"/>
    <property type="evidence" value="ECO:0007669"/>
    <property type="project" value="TreeGrafter"/>
</dbReference>
<feature type="chain" id="PRO_5021432155" evidence="1">
    <location>
        <begin position="17"/>
        <end position="84"/>
    </location>
</feature>
<dbReference type="GO" id="GO:0016020">
    <property type="term" value="C:membrane"/>
    <property type="evidence" value="ECO:0007669"/>
    <property type="project" value="InterPro"/>
</dbReference>